<dbReference type="EMBL" id="OGUS01000118">
    <property type="protein sequence ID" value="SPC13171.1"/>
    <property type="molecule type" value="Genomic_DNA"/>
</dbReference>
<sequence>MLLTTEELRELTNRVRRHAQASVLNSLGVAHRIRPDGSIIVLRAHVEHLLGASTPVHRHEPEYEIDRSIM</sequence>
<evidence type="ECO:0000313" key="5">
    <source>
        <dbReference type="Proteomes" id="UP000623307"/>
    </source>
</evidence>
<reference evidence="2 5" key="2">
    <citation type="submission" date="2021-02" db="EMBL/GenBank/DDBJ databases">
        <title>Complete Genome Sequence of Cupriavidus oxalaticus Strain Ox1, a Soil Oxalate-Degrading Species.</title>
        <authorList>
            <person name="Palmieri F."/>
            <person name="Udriet P."/>
            <person name="Deuasquier M."/>
            <person name="Beaudoing E."/>
            <person name="Johnson S.L."/>
            <person name="Davenport K.W."/>
            <person name="Chain P.S."/>
            <person name="Bindschedler S."/>
            <person name="Junier P."/>
        </authorList>
    </citation>
    <scope>NUCLEOTIDE SEQUENCE [LARGE SCALE GENOMIC DNA]</scope>
    <source>
        <strain evidence="2 5">Ox1</strain>
    </source>
</reference>
<gene>
    <name evidence="3" type="ORF">CO2235_180069</name>
    <name evidence="2" type="ORF">JTE92_24150</name>
</gene>
<protein>
    <submittedName>
        <fullName evidence="2">DUF4224 domain-containing protein</fullName>
    </submittedName>
</protein>
<dbReference type="AlphaFoldDB" id="A0A976BBW8"/>
<dbReference type="RefSeq" id="WP_063238251.1">
    <property type="nucleotide sequence ID" value="NZ_CP069810.1"/>
</dbReference>
<evidence type="ECO:0000313" key="3">
    <source>
        <dbReference type="EMBL" id="SPC13171.1"/>
    </source>
</evidence>
<dbReference type="GeneID" id="303492659"/>
<keyword evidence="5" id="KW-1185">Reference proteome</keyword>
<dbReference type="OrthoDB" id="8759646at2"/>
<dbReference type="Proteomes" id="UP000256862">
    <property type="component" value="Chromosome CO2235"/>
</dbReference>
<dbReference type="Pfam" id="PF13986">
    <property type="entry name" value="DUF4224"/>
    <property type="match status" value="1"/>
</dbReference>
<evidence type="ECO:0000313" key="4">
    <source>
        <dbReference type="Proteomes" id="UP000256862"/>
    </source>
</evidence>
<name>A0A976BBW8_9BURK</name>
<evidence type="ECO:0000259" key="1">
    <source>
        <dbReference type="Pfam" id="PF13986"/>
    </source>
</evidence>
<evidence type="ECO:0000313" key="2">
    <source>
        <dbReference type="EMBL" id="QRQ93186.1"/>
    </source>
</evidence>
<dbReference type="EMBL" id="CP069812">
    <property type="protein sequence ID" value="QRQ93186.1"/>
    <property type="molecule type" value="Genomic_DNA"/>
</dbReference>
<proteinExistence type="predicted"/>
<accession>A0A976BBW8</accession>
<dbReference type="Proteomes" id="UP000623307">
    <property type="component" value="Chromosome 2"/>
</dbReference>
<dbReference type="InterPro" id="IPR025319">
    <property type="entry name" value="DUF4224"/>
</dbReference>
<reference evidence="3 4" key="1">
    <citation type="submission" date="2018-01" db="EMBL/GenBank/DDBJ databases">
        <authorList>
            <person name="Clerissi C."/>
        </authorList>
    </citation>
    <scope>NUCLEOTIDE SEQUENCE [LARGE SCALE GENOMIC DNA]</scope>
    <source>
        <strain evidence="3">Cupriavidus oxalaticus LMG 2235</strain>
    </source>
</reference>
<organism evidence="3 4">
    <name type="scientific">Cupriavidus oxalaticus</name>
    <dbReference type="NCBI Taxonomy" id="96344"/>
    <lineage>
        <taxon>Bacteria</taxon>
        <taxon>Pseudomonadati</taxon>
        <taxon>Pseudomonadota</taxon>
        <taxon>Betaproteobacteria</taxon>
        <taxon>Burkholderiales</taxon>
        <taxon>Burkholderiaceae</taxon>
        <taxon>Cupriavidus</taxon>
    </lineage>
</organism>
<feature type="domain" description="DUF4224" evidence="1">
    <location>
        <begin position="2"/>
        <end position="46"/>
    </location>
</feature>